<gene>
    <name evidence="1" type="ORF">LOK49_LG03G00219</name>
</gene>
<proteinExistence type="predicted"/>
<accession>A0ACC0IB17</accession>
<evidence type="ECO:0000313" key="2">
    <source>
        <dbReference type="Proteomes" id="UP001060215"/>
    </source>
</evidence>
<protein>
    <submittedName>
        <fullName evidence="1">Uncharacterized protein</fullName>
    </submittedName>
</protein>
<organism evidence="1 2">
    <name type="scientific">Camellia lanceoleosa</name>
    <dbReference type="NCBI Taxonomy" id="1840588"/>
    <lineage>
        <taxon>Eukaryota</taxon>
        <taxon>Viridiplantae</taxon>
        <taxon>Streptophyta</taxon>
        <taxon>Embryophyta</taxon>
        <taxon>Tracheophyta</taxon>
        <taxon>Spermatophyta</taxon>
        <taxon>Magnoliopsida</taxon>
        <taxon>eudicotyledons</taxon>
        <taxon>Gunneridae</taxon>
        <taxon>Pentapetalae</taxon>
        <taxon>asterids</taxon>
        <taxon>Ericales</taxon>
        <taxon>Theaceae</taxon>
        <taxon>Camellia</taxon>
    </lineage>
</organism>
<reference evidence="1 2" key="1">
    <citation type="journal article" date="2022" name="Plant J.">
        <title>Chromosome-level genome of Camellia lanceoleosa provides a valuable resource for understanding genome evolution and self-incompatibility.</title>
        <authorList>
            <person name="Gong W."/>
            <person name="Xiao S."/>
            <person name="Wang L."/>
            <person name="Liao Z."/>
            <person name="Chang Y."/>
            <person name="Mo W."/>
            <person name="Hu G."/>
            <person name="Li W."/>
            <person name="Zhao G."/>
            <person name="Zhu H."/>
            <person name="Hu X."/>
            <person name="Ji K."/>
            <person name="Xiang X."/>
            <person name="Song Q."/>
            <person name="Yuan D."/>
            <person name="Jin S."/>
            <person name="Zhang L."/>
        </authorList>
    </citation>
    <scope>NUCLEOTIDE SEQUENCE [LARGE SCALE GENOMIC DNA]</scope>
    <source>
        <strain evidence="1">SQ_2022a</strain>
    </source>
</reference>
<name>A0ACC0IB17_9ERIC</name>
<evidence type="ECO:0000313" key="1">
    <source>
        <dbReference type="EMBL" id="KAI8022904.1"/>
    </source>
</evidence>
<sequence>MILSILVEINRTTMRTHTIRIWHMQHTQTICIWHMRRTHTIRIWHMRHRQAICICICICIQDINICNFSLYDPKQAYVAWEFEEWQNVALAFYTCHLFILSYSKHCRFAVEIGKSG</sequence>
<dbReference type="EMBL" id="CM045763">
    <property type="protein sequence ID" value="KAI8022904.1"/>
    <property type="molecule type" value="Genomic_DNA"/>
</dbReference>
<dbReference type="Proteomes" id="UP001060215">
    <property type="component" value="Chromosome 6"/>
</dbReference>
<keyword evidence="2" id="KW-1185">Reference proteome</keyword>
<comment type="caution">
    <text evidence="1">The sequence shown here is derived from an EMBL/GenBank/DDBJ whole genome shotgun (WGS) entry which is preliminary data.</text>
</comment>